<reference evidence="3" key="1">
    <citation type="submission" date="2023-03" db="EMBL/GenBank/DDBJ databases">
        <title>Chromosome-level genomes of two armyworms, Mythimna separata and Mythimna loreyi, provide insights into the biosynthesis and reception of sex pheromones.</title>
        <authorList>
            <person name="Zhao H."/>
        </authorList>
    </citation>
    <scope>NUCLEOTIDE SEQUENCE</scope>
    <source>
        <strain evidence="3">BeijingLab</strain>
        <tissue evidence="3">Pupa</tissue>
    </source>
</reference>
<feature type="chain" id="PRO_5042276835" description="C-type lectin domain-containing protein" evidence="1">
    <location>
        <begin position="19"/>
        <end position="277"/>
    </location>
</feature>
<dbReference type="CDD" id="cd00037">
    <property type="entry name" value="CLECT"/>
    <property type="match status" value="1"/>
</dbReference>
<keyword evidence="1" id="KW-0732">Signal</keyword>
<name>A0AAD8DW48_MYTSE</name>
<dbReference type="Pfam" id="PF00059">
    <property type="entry name" value="Lectin_C"/>
    <property type="match status" value="1"/>
</dbReference>
<accession>A0AAD8DW48</accession>
<feature type="signal peptide" evidence="1">
    <location>
        <begin position="1"/>
        <end position="18"/>
    </location>
</feature>
<dbReference type="AlphaFoldDB" id="A0AAD8DW48"/>
<dbReference type="InterPro" id="IPR016187">
    <property type="entry name" value="CTDL_fold"/>
</dbReference>
<gene>
    <name evidence="3" type="ORF">PYW07_000770</name>
</gene>
<sequence>MWLFLLAVLSTTHTIVTAESKCSVDTQARSPKYHLIEKCYRSKLGMVSKANYTSLTSCQRLGIEKKGLAINFSPREAWGESNETVDYTCEVLKCAESDGGLSMVNDSRYDYYSIYAKPVPHVNSSCVPALGMFFIITKKQNYTLGLRECKNLSSLPADVTSEQRTDALAQLLLGNSIEMAFVGMRSKNGSAFISITGDALDCTTYRAWAPGSPRRARKKFDCVLLTRTRMWVSMPCKKNYPMLCELVPGGPYKRGSLFASRKKANETMTENKNDDEK</sequence>
<keyword evidence="4" id="KW-1185">Reference proteome</keyword>
<proteinExistence type="predicted"/>
<feature type="domain" description="C-type lectin" evidence="2">
    <location>
        <begin position="133"/>
        <end position="245"/>
    </location>
</feature>
<dbReference type="InterPro" id="IPR016186">
    <property type="entry name" value="C-type_lectin-like/link_sf"/>
</dbReference>
<dbReference type="EMBL" id="JARGEI010000009">
    <property type="protein sequence ID" value="KAJ8726072.1"/>
    <property type="molecule type" value="Genomic_DNA"/>
</dbReference>
<dbReference type="PROSITE" id="PS50041">
    <property type="entry name" value="C_TYPE_LECTIN_2"/>
    <property type="match status" value="1"/>
</dbReference>
<dbReference type="SUPFAM" id="SSF56436">
    <property type="entry name" value="C-type lectin-like"/>
    <property type="match status" value="1"/>
</dbReference>
<dbReference type="Gene3D" id="3.10.100.10">
    <property type="entry name" value="Mannose-Binding Protein A, subunit A"/>
    <property type="match status" value="1"/>
</dbReference>
<evidence type="ECO:0000256" key="1">
    <source>
        <dbReference type="SAM" id="SignalP"/>
    </source>
</evidence>
<evidence type="ECO:0000259" key="2">
    <source>
        <dbReference type="PROSITE" id="PS50041"/>
    </source>
</evidence>
<organism evidence="3 4">
    <name type="scientific">Mythimna separata</name>
    <name type="common">Oriental armyworm</name>
    <name type="synonym">Pseudaletia separata</name>
    <dbReference type="NCBI Taxonomy" id="271217"/>
    <lineage>
        <taxon>Eukaryota</taxon>
        <taxon>Metazoa</taxon>
        <taxon>Ecdysozoa</taxon>
        <taxon>Arthropoda</taxon>
        <taxon>Hexapoda</taxon>
        <taxon>Insecta</taxon>
        <taxon>Pterygota</taxon>
        <taxon>Neoptera</taxon>
        <taxon>Endopterygota</taxon>
        <taxon>Lepidoptera</taxon>
        <taxon>Glossata</taxon>
        <taxon>Ditrysia</taxon>
        <taxon>Noctuoidea</taxon>
        <taxon>Noctuidae</taxon>
        <taxon>Noctuinae</taxon>
        <taxon>Hadenini</taxon>
        <taxon>Mythimna</taxon>
    </lineage>
</organism>
<comment type="caution">
    <text evidence="3">The sequence shown here is derived from an EMBL/GenBank/DDBJ whole genome shotgun (WGS) entry which is preliminary data.</text>
</comment>
<evidence type="ECO:0000313" key="3">
    <source>
        <dbReference type="EMBL" id="KAJ8726072.1"/>
    </source>
</evidence>
<evidence type="ECO:0000313" key="4">
    <source>
        <dbReference type="Proteomes" id="UP001231518"/>
    </source>
</evidence>
<dbReference type="InterPro" id="IPR001304">
    <property type="entry name" value="C-type_lectin-like"/>
</dbReference>
<dbReference type="Proteomes" id="UP001231518">
    <property type="component" value="Chromosome 10"/>
</dbReference>
<protein>
    <recommendedName>
        <fullName evidence="2">C-type lectin domain-containing protein</fullName>
    </recommendedName>
</protein>